<sequence>MELWATGFNAWNQLHFPNSAPPCDEPEDISVFTRVLTDNVIDRVWPYFSYTRVHDKAQGCLHQYPSIHELALLSNSHRQSFPGFPSVAQLVAYETGFAALSSSGQVWTWGDERYAACLGRDIDDASPAHRPGLVSDLEDLPTGPISKLAAGGYILAALTEGNDLYCWGHPGRATILEDLSDRPSPVVIEDNDVADIGIGAGHLLTLTVGGELFVLGDNTNGQLGLPQVKSTSSWTRVDVGLGVKQSIAGVVAGPRSSFLIIRNQPD</sequence>
<dbReference type="EMBL" id="JAULSO010000004">
    <property type="protein sequence ID" value="KAK3683655.1"/>
    <property type="molecule type" value="Genomic_DNA"/>
</dbReference>
<dbReference type="GO" id="GO:0005085">
    <property type="term" value="F:guanyl-nucleotide exchange factor activity"/>
    <property type="evidence" value="ECO:0007669"/>
    <property type="project" value="TreeGrafter"/>
</dbReference>
<dbReference type="SUPFAM" id="SSF50985">
    <property type="entry name" value="RCC1/BLIP-II"/>
    <property type="match status" value="1"/>
</dbReference>
<dbReference type="PANTHER" id="PTHR45982:SF1">
    <property type="entry name" value="REGULATOR OF CHROMOSOME CONDENSATION"/>
    <property type="match status" value="1"/>
</dbReference>
<protein>
    <submittedName>
        <fullName evidence="2">Regulator of chromosome condensation 1/beta-lactamase-inhibitor protein II</fullName>
    </submittedName>
</protein>
<gene>
    <name evidence="2" type="ORF">B0T22DRAFT_385252</name>
</gene>
<evidence type="ECO:0000313" key="2">
    <source>
        <dbReference type="EMBL" id="KAK3683655.1"/>
    </source>
</evidence>
<name>A0AAE0X2P9_9PEZI</name>
<reference evidence="2" key="1">
    <citation type="journal article" date="2023" name="Mol. Phylogenet. Evol.">
        <title>Genome-scale phylogeny and comparative genomics of the fungal order Sordariales.</title>
        <authorList>
            <person name="Hensen N."/>
            <person name="Bonometti L."/>
            <person name="Westerberg I."/>
            <person name="Brannstrom I.O."/>
            <person name="Guillou S."/>
            <person name="Cros-Aarteil S."/>
            <person name="Calhoun S."/>
            <person name="Haridas S."/>
            <person name="Kuo A."/>
            <person name="Mondo S."/>
            <person name="Pangilinan J."/>
            <person name="Riley R."/>
            <person name="LaButti K."/>
            <person name="Andreopoulos B."/>
            <person name="Lipzen A."/>
            <person name="Chen C."/>
            <person name="Yan M."/>
            <person name="Daum C."/>
            <person name="Ng V."/>
            <person name="Clum A."/>
            <person name="Steindorff A."/>
            <person name="Ohm R.A."/>
            <person name="Martin F."/>
            <person name="Silar P."/>
            <person name="Natvig D.O."/>
            <person name="Lalanne C."/>
            <person name="Gautier V."/>
            <person name="Ament-Velasquez S.L."/>
            <person name="Kruys A."/>
            <person name="Hutchinson M.I."/>
            <person name="Powell A.J."/>
            <person name="Barry K."/>
            <person name="Miller A.N."/>
            <person name="Grigoriev I.V."/>
            <person name="Debuchy R."/>
            <person name="Gladieux P."/>
            <person name="Hiltunen Thoren M."/>
            <person name="Johannesson H."/>
        </authorList>
    </citation>
    <scope>NUCLEOTIDE SEQUENCE</scope>
    <source>
        <strain evidence="2">CBS 314.62</strain>
    </source>
</reference>
<keyword evidence="3" id="KW-1185">Reference proteome</keyword>
<dbReference type="AlphaFoldDB" id="A0AAE0X2P9"/>
<proteinExistence type="predicted"/>
<dbReference type="PANTHER" id="PTHR45982">
    <property type="entry name" value="REGULATOR OF CHROMOSOME CONDENSATION"/>
    <property type="match status" value="1"/>
</dbReference>
<feature type="repeat" description="RCC1" evidence="1">
    <location>
        <begin position="104"/>
        <end position="161"/>
    </location>
</feature>
<organism evidence="2 3">
    <name type="scientific">Podospora appendiculata</name>
    <dbReference type="NCBI Taxonomy" id="314037"/>
    <lineage>
        <taxon>Eukaryota</taxon>
        <taxon>Fungi</taxon>
        <taxon>Dikarya</taxon>
        <taxon>Ascomycota</taxon>
        <taxon>Pezizomycotina</taxon>
        <taxon>Sordariomycetes</taxon>
        <taxon>Sordariomycetidae</taxon>
        <taxon>Sordariales</taxon>
        <taxon>Podosporaceae</taxon>
        <taxon>Podospora</taxon>
    </lineage>
</organism>
<dbReference type="Pfam" id="PF13540">
    <property type="entry name" value="RCC1_2"/>
    <property type="match status" value="1"/>
</dbReference>
<dbReference type="Proteomes" id="UP001270362">
    <property type="component" value="Unassembled WGS sequence"/>
</dbReference>
<dbReference type="Gene3D" id="2.130.10.30">
    <property type="entry name" value="Regulator of chromosome condensation 1/beta-lactamase-inhibitor protein II"/>
    <property type="match status" value="1"/>
</dbReference>
<dbReference type="InterPro" id="IPR000408">
    <property type="entry name" value="Reg_chr_condens"/>
</dbReference>
<evidence type="ECO:0000256" key="1">
    <source>
        <dbReference type="PROSITE-ProRule" id="PRU00235"/>
    </source>
</evidence>
<feature type="repeat" description="RCC1" evidence="1">
    <location>
        <begin position="210"/>
        <end position="263"/>
    </location>
</feature>
<dbReference type="PROSITE" id="PS50012">
    <property type="entry name" value="RCC1_3"/>
    <property type="match status" value="2"/>
</dbReference>
<comment type="caution">
    <text evidence="2">The sequence shown here is derived from an EMBL/GenBank/DDBJ whole genome shotgun (WGS) entry which is preliminary data.</text>
</comment>
<reference evidence="2" key="2">
    <citation type="submission" date="2023-06" db="EMBL/GenBank/DDBJ databases">
        <authorList>
            <consortium name="Lawrence Berkeley National Laboratory"/>
            <person name="Haridas S."/>
            <person name="Hensen N."/>
            <person name="Bonometti L."/>
            <person name="Westerberg I."/>
            <person name="Brannstrom I.O."/>
            <person name="Guillou S."/>
            <person name="Cros-Aarteil S."/>
            <person name="Calhoun S."/>
            <person name="Kuo A."/>
            <person name="Mondo S."/>
            <person name="Pangilinan J."/>
            <person name="Riley R."/>
            <person name="Labutti K."/>
            <person name="Andreopoulos B."/>
            <person name="Lipzen A."/>
            <person name="Chen C."/>
            <person name="Yanf M."/>
            <person name="Daum C."/>
            <person name="Ng V."/>
            <person name="Clum A."/>
            <person name="Steindorff A."/>
            <person name="Ohm R."/>
            <person name="Martin F."/>
            <person name="Silar P."/>
            <person name="Natvig D."/>
            <person name="Lalanne C."/>
            <person name="Gautier V."/>
            <person name="Ament-Velasquez S.L."/>
            <person name="Kruys A."/>
            <person name="Hutchinson M.I."/>
            <person name="Powell A.J."/>
            <person name="Barry K."/>
            <person name="Miller A.N."/>
            <person name="Grigoriev I.V."/>
            <person name="Debuchy R."/>
            <person name="Gladieux P."/>
            <person name="Thoren M.H."/>
            <person name="Johannesson H."/>
        </authorList>
    </citation>
    <scope>NUCLEOTIDE SEQUENCE</scope>
    <source>
        <strain evidence="2">CBS 314.62</strain>
    </source>
</reference>
<accession>A0AAE0X2P9</accession>
<dbReference type="InterPro" id="IPR009091">
    <property type="entry name" value="RCC1/BLIP-II"/>
</dbReference>
<dbReference type="GO" id="GO:0005737">
    <property type="term" value="C:cytoplasm"/>
    <property type="evidence" value="ECO:0007669"/>
    <property type="project" value="TreeGrafter"/>
</dbReference>
<evidence type="ECO:0000313" key="3">
    <source>
        <dbReference type="Proteomes" id="UP001270362"/>
    </source>
</evidence>
<dbReference type="InterPro" id="IPR051553">
    <property type="entry name" value="Ran_GTPase-activating"/>
</dbReference>